<evidence type="ECO:0000313" key="2">
    <source>
        <dbReference type="Proteomes" id="UP001163821"/>
    </source>
</evidence>
<organism evidence="1 2">
    <name type="scientific">Gaoshiqia sediminis</name>
    <dbReference type="NCBI Taxonomy" id="2986998"/>
    <lineage>
        <taxon>Bacteria</taxon>
        <taxon>Pseudomonadati</taxon>
        <taxon>Bacteroidota</taxon>
        <taxon>Bacteroidia</taxon>
        <taxon>Marinilabiliales</taxon>
        <taxon>Prolixibacteraceae</taxon>
        <taxon>Gaoshiqia</taxon>
    </lineage>
</organism>
<dbReference type="Proteomes" id="UP001163821">
    <property type="component" value="Unassembled WGS sequence"/>
</dbReference>
<gene>
    <name evidence="1" type="ORF">N2K84_20220</name>
</gene>
<dbReference type="RefSeq" id="WP_345894146.1">
    <property type="nucleotide sequence ID" value="NZ_JAPAAF010000118.1"/>
</dbReference>
<name>A0AA41YB27_9BACT</name>
<accession>A0AA41YB27</accession>
<dbReference type="Pfam" id="PF21983">
    <property type="entry name" value="NikA-like"/>
    <property type="match status" value="1"/>
</dbReference>
<keyword evidence="2" id="KW-1185">Reference proteome</keyword>
<comment type="caution">
    <text evidence="1">The sequence shown here is derived from an EMBL/GenBank/DDBJ whole genome shotgun (WGS) entry which is preliminary data.</text>
</comment>
<dbReference type="InterPro" id="IPR053842">
    <property type="entry name" value="NikA-like"/>
</dbReference>
<proteinExistence type="predicted"/>
<sequence length="73" mass="8316">MKKATKTGRPKKQKSEKRSYRVNVKLNTGEYYMLKGKARSAGMNLSEFVREAICHSEIKERLTPGLNASIRSL</sequence>
<reference evidence="1" key="1">
    <citation type="submission" date="2022-10" db="EMBL/GenBank/DDBJ databases">
        <title>Gaoshiqiia sediminis gen. nov., sp. nov., isolated from coastal sediment.</title>
        <authorList>
            <person name="Yu W.X."/>
            <person name="Mu D.S."/>
            <person name="Du J.Z."/>
            <person name="Liang Y.Q."/>
        </authorList>
    </citation>
    <scope>NUCLEOTIDE SEQUENCE</scope>
    <source>
        <strain evidence="1">A06</strain>
    </source>
</reference>
<dbReference type="EMBL" id="JAPAAF010000118">
    <property type="protein sequence ID" value="MCW0485066.1"/>
    <property type="molecule type" value="Genomic_DNA"/>
</dbReference>
<feature type="non-terminal residue" evidence="1">
    <location>
        <position position="73"/>
    </location>
</feature>
<protein>
    <submittedName>
        <fullName evidence="1">Plasmid mobilization relaxosome protein MobC</fullName>
    </submittedName>
</protein>
<evidence type="ECO:0000313" key="1">
    <source>
        <dbReference type="EMBL" id="MCW0485066.1"/>
    </source>
</evidence>
<dbReference type="AlphaFoldDB" id="A0AA41YB27"/>